<evidence type="ECO:0000313" key="2">
    <source>
        <dbReference type="EMBL" id="GCE01021.1"/>
    </source>
</evidence>
<dbReference type="EMBL" id="BIFH01000044">
    <property type="protein sequence ID" value="GCE01021.1"/>
    <property type="molecule type" value="Genomic_DNA"/>
</dbReference>
<dbReference type="AlphaFoldDB" id="A0A401Z2J4"/>
<gene>
    <name evidence="2" type="ORF">EHYA_08760</name>
</gene>
<feature type="compositionally biased region" description="Basic residues" evidence="1">
    <location>
        <begin position="7"/>
        <end position="21"/>
    </location>
</feature>
<sequence>MKSTGHSARRGRVTTGRRRGRKPEELRKQCRYAAHDPVFRSHGEDGGTCEDAGIDNIGLWTRVCSASEVVLSRVGPSGWFVTIGTRHDGAAGQP</sequence>
<keyword evidence="3" id="KW-1185">Reference proteome</keyword>
<name>A0A401Z2J4_9ACTN</name>
<organism evidence="2 3">
    <name type="scientific">Embleya hyalina</name>
    <dbReference type="NCBI Taxonomy" id="516124"/>
    <lineage>
        <taxon>Bacteria</taxon>
        <taxon>Bacillati</taxon>
        <taxon>Actinomycetota</taxon>
        <taxon>Actinomycetes</taxon>
        <taxon>Kitasatosporales</taxon>
        <taxon>Streptomycetaceae</taxon>
        <taxon>Embleya</taxon>
    </lineage>
</organism>
<accession>A0A401Z2J4</accession>
<dbReference type="Proteomes" id="UP000286931">
    <property type="component" value="Unassembled WGS sequence"/>
</dbReference>
<comment type="caution">
    <text evidence="2">The sequence shown here is derived from an EMBL/GenBank/DDBJ whole genome shotgun (WGS) entry which is preliminary data.</text>
</comment>
<evidence type="ECO:0000313" key="3">
    <source>
        <dbReference type="Proteomes" id="UP000286931"/>
    </source>
</evidence>
<proteinExistence type="predicted"/>
<feature type="region of interest" description="Disordered" evidence="1">
    <location>
        <begin position="1"/>
        <end position="26"/>
    </location>
</feature>
<protein>
    <submittedName>
        <fullName evidence="2">Uncharacterized protein</fullName>
    </submittedName>
</protein>
<reference evidence="2 3" key="1">
    <citation type="submission" date="2018-12" db="EMBL/GenBank/DDBJ databases">
        <title>Draft genome sequence of Embleya hyalina NBRC 13850T.</title>
        <authorList>
            <person name="Komaki H."/>
            <person name="Hosoyama A."/>
            <person name="Kimura A."/>
            <person name="Ichikawa N."/>
            <person name="Tamura T."/>
        </authorList>
    </citation>
    <scope>NUCLEOTIDE SEQUENCE [LARGE SCALE GENOMIC DNA]</scope>
    <source>
        <strain evidence="2 3">NBRC 13850</strain>
    </source>
</reference>
<evidence type="ECO:0000256" key="1">
    <source>
        <dbReference type="SAM" id="MobiDB-lite"/>
    </source>
</evidence>